<gene>
    <name evidence="1" type="ORF">HNQ96_001972</name>
    <name evidence="2" type="ORF">IHE39_07810</name>
</gene>
<dbReference type="PANTHER" id="PTHR43857:SF1">
    <property type="entry name" value="YJGH FAMILY PROTEIN"/>
    <property type="match status" value="1"/>
</dbReference>
<comment type="caution">
    <text evidence="1">The sequence shown here is derived from an EMBL/GenBank/DDBJ whole genome shotgun (WGS) entry which is preliminary data.</text>
</comment>
<name>A0A8E1WEG0_9HYPH</name>
<evidence type="ECO:0000313" key="2">
    <source>
        <dbReference type="EMBL" id="MBE1204187.1"/>
    </source>
</evidence>
<proteinExistence type="predicted"/>
<dbReference type="EMBL" id="JACZEP010000002">
    <property type="protein sequence ID" value="MBE1204187.1"/>
    <property type="molecule type" value="Genomic_DNA"/>
</dbReference>
<dbReference type="AlphaFoldDB" id="A0A8E1WEG0"/>
<dbReference type="InterPro" id="IPR035959">
    <property type="entry name" value="RutC-like_sf"/>
</dbReference>
<dbReference type="CDD" id="cd06154">
    <property type="entry name" value="YjgF_YER057c_UK114_like_6"/>
    <property type="match status" value="1"/>
</dbReference>
<reference evidence="2 4" key="2">
    <citation type="submission" date="2020-09" db="EMBL/GenBank/DDBJ databases">
        <title>Draft Genome Sequence of Aminobacter carboxidus type strain DSM 1086, a soil Gram-negative carboxydobacterium.</title>
        <authorList>
            <person name="Turrini P."/>
            <person name="Tescari M."/>
            <person name="Artuso I."/>
            <person name="Lugli G.A."/>
            <person name="Frangipani E."/>
            <person name="Ventura M."/>
            <person name="Visca P."/>
        </authorList>
    </citation>
    <scope>NUCLEOTIDE SEQUENCE [LARGE SCALE GENOMIC DNA]</scope>
    <source>
        <strain evidence="2 4">DSM 1086</strain>
    </source>
</reference>
<evidence type="ECO:0000313" key="3">
    <source>
        <dbReference type="Proteomes" id="UP000532373"/>
    </source>
</evidence>
<dbReference type="InterPro" id="IPR006175">
    <property type="entry name" value="YjgF/YER057c/UK114"/>
</dbReference>
<reference evidence="1 3" key="1">
    <citation type="submission" date="2020-08" db="EMBL/GenBank/DDBJ databases">
        <title>Genomic Encyclopedia of Type Strains, Phase IV (KMG-IV): sequencing the most valuable type-strain genomes for metagenomic binning, comparative biology and taxonomic classification.</title>
        <authorList>
            <person name="Goeker M."/>
        </authorList>
    </citation>
    <scope>NUCLEOTIDE SEQUENCE [LARGE SCALE GENOMIC DNA]</scope>
    <source>
        <strain evidence="1 3">DSM 17454</strain>
    </source>
</reference>
<dbReference type="SUPFAM" id="SSF55298">
    <property type="entry name" value="YjgF-like"/>
    <property type="match status" value="1"/>
</dbReference>
<dbReference type="EMBL" id="JACHGI010000002">
    <property type="protein sequence ID" value="MBB6466114.1"/>
    <property type="molecule type" value="Genomic_DNA"/>
</dbReference>
<dbReference type="Proteomes" id="UP000598227">
    <property type="component" value="Unassembled WGS sequence"/>
</dbReference>
<dbReference type="PANTHER" id="PTHR43857">
    <property type="entry name" value="BLR7761 PROTEIN"/>
    <property type="match status" value="1"/>
</dbReference>
<dbReference type="RefSeq" id="WP_184768539.1">
    <property type="nucleotide sequence ID" value="NZ_JACHGI010000002.1"/>
</dbReference>
<sequence length="138" mass="14706">MTRKAIYSGSPFEELAGYSRAVIDGDWIFVSGTAGYDPEIGGFDPDAAVQTRRSLDIIAAALAEAGSSMRDIVSVRVNLASRDDVIAVSRLLGQTFSDPRPTNTTVIVGFAVEEIKVELEVIARRQADTAADATKVGQ</sequence>
<dbReference type="Gene3D" id="3.30.1330.40">
    <property type="entry name" value="RutC-like"/>
    <property type="match status" value="1"/>
</dbReference>
<organism evidence="1 3">
    <name type="scientific">Aminobacter carboxidus</name>
    <dbReference type="NCBI Taxonomy" id="376165"/>
    <lineage>
        <taxon>Bacteria</taxon>
        <taxon>Pseudomonadati</taxon>
        <taxon>Pseudomonadota</taxon>
        <taxon>Alphaproteobacteria</taxon>
        <taxon>Hyphomicrobiales</taxon>
        <taxon>Phyllobacteriaceae</taxon>
        <taxon>Aminobacter</taxon>
    </lineage>
</organism>
<accession>A0A8E1WEG0</accession>
<dbReference type="Proteomes" id="UP000532373">
    <property type="component" value="Unassembled WGS sequence"/>
</dbReference>
<evidence type="ECO:0000313" key="4">
    <source>
        <dbReference type="Proteomes" id="UP000598227"/>
    </source>
</evidence>
<dbReference type="Pfam" id="PF01042">
    <property type="entry name" value="Ribonuc_L-PSP"/>
    <property type="match status" value="1"/>
</dbReference>
<protein>
    <submittedName>
        <fullName evidence="1">Enamine deaminase RidA (YjgF/YER057c/UK114 family)</fullName>
    </submittedName>
    <submittedName>
        <fullName evidence="2">RidA family protein</fullName>
    </submittedName>
</protein>
<keyword evidence="4" id="KW-1185">Reference proteome</keyword>
<evidence type="ECO:0000313" key="1">
    <source>
        <dbReference type="EMBL" id="MBB6466114.1"/>
    </source>
</evidence>